<dbReference type="EMBL" id="LQPJ01000121">
    <property type="protein sequence ID" value="ORW20913.1"/>
    <property type="molecule type" value="Genomic_DNA"/>
</dbReference>
<evidence type="ECO:0000313" key="3">
    <source>
        <dbReference type="Proteomes" id="UP000193529"/>
    </source>
</evidence>
<dbReference type="AlphaFoldDB" id="A0A1X1ZBY5"/>
<name>A0A1X1ZBY5_9MYCO</name>
<feature type="region of interest" description="Disordered" evidence="1">
    <location>
        <begin position="1"/>
        <end position="20"/>
    </location>
</feature>
<comment type="caution">
    <text evidence="2">The sequence shown here is derived from an EMBL/GenBank/DDBJ whole genome shotgun (WGS) entry which is preliminary data.</text>
</comment>
<evidence type="ECO:0000256" key="1">
    <source>
        <dbReference type="SAM" id="MobiDB-lite"/>
    </source>
</evidence>
<dbReference type="STRING" id="153971.AWC19_14190"/>
<dbReference type="RefSeq" id="WP_142281306.1">
    <property type="nucleotide sequence ID" value="NZ_JACKRZ010000129.1"/>
</dbReference>
<keyword evidence="3" id="KW-1185">Reference proteome</keyword>
<protein>
    <recommendedName>
        <fullName evidence="4">Head-to-tail adaptor</fullName>
    </recommendedName>
</protein>
<proteinExistence type="predicted"/>
<dbReference type="OrthoDB" id="3838020at2"/>
<gene>
    <name evidence="2" type="ORF">AWC19_14190</name>
</gene>
<evidence type="ECO:0000313" key="2">
    <source>
        <dbReference type="EMBL" id="ORW20913.1"/>
    </source>
</evidence>
<accession>A0A1X1ZBY5</accession>
<evidence type="ECO:0008006" key="4">
    <source>
        <dbReference type="Google" id="ProtNLM"/>
    </source>
</evidence>
<organism evidence="2 3">
    <name type="scientific">Mycobacterium palustre</name>
    <dbReference type="NCBI Taxonomy" id="153971"/>
    <lineage>
        <taxon>Bacteria</taxon>
        <taxon>Bacillati</taxon>
        <taxon>Actinomycetota</taxon>
        <taxon>Actinomycetes</taxon>
        <taxon>Mycobacteriales</taxon>
        <taxon>Mycobacteriaceae</taxon>
        <taxon>Mycobacterium</taxon>
        <taxon>Mycobacterium simiae complex</taxon>
    </lineage>
</organism>
<sequence>MSQPTFDPGQPTEELTPADVEQYTGGRLLADDDETARLLRGALAAVRRYCGWRVTPVGVDTVTLDGPGRRLLSLPTLQLVELQSVTEDGVELDVSTLEWSKAGLVRKKSGARWSHHYGSIEVRMEHGYADAWDWQSAVLELIDREAAAVGAVAGNSGPMIEKKVDDVVYRWMNTIGDPANQAAFDMLNHEIIDPYRIEQVR</sequence>
<reference evidence="2 3" key="1">
    <citation type="submission" date="2016-01" db="EMBL/GenBank/DDBJ databases">
        <title>The new phylogeny of the genus Mycobacterium.</title>
        <authorList>
            <person name="Tarcisio F."/>
            <person name="Conor M."/>
            <person name="Antonella G."/>
            <person name="Elisabetta G."/>
            <person name="Giulia F.S."/>
            <person name="Sara T."/>
            <person name="Anna F."/>
            <person name="Clotilde B."/>
            <person name="Roberto B."/>
            <person name="Veronica D.S."/>
            <person name="Fabio R."/>
            <person name="Monica P."/>
            <person name="Olivier J."/>
            <person name="Enrico T."/>
            <person name="Nicola S."/>
        </authorList>
    </citation>
    <scope>NUCLEOTIDE SEQUENCE [LARGE SCALE GENOMIC DNA]</scope>
    <source>
        <strain evidence="2 3">DSM 44572</strain>
    </source>
</reference>
<dbReference type="Proteomes" id="UP000193529">
    <property type="component" value="Unassembled WGS sequence"/>
</dbReference>